<evidence type="ECO:0000256" key="1">
    <source>
        <dbReference type="SAM" id="Phobius"/>
    </source>
</evidence>
<accession>A0ABU7WG81</accession>
<feature type="transmembrane region" description="Helical" evidence="1">
    <location>
        <begin position="539"/>
        <end position="559"/>
    </location>
</feature>
<feature type="transmembrane region" description="Helical" evidence="1">
    <location>
        <begin position="361"/>
        <end position="380"/>
    </location>
</feature>
<keyword evidence="5" id="KW-1185">Reference proteome</keyword>
<dbReference type="Proteomes" id="UP001358324">
    <property type="component" value="Unassembled WGS sequence"/>
</dbReference>
<reference evidence="4 5" key="1">
    <citation type="submission" date="2024-01" db="EMBL/GenBank/DDBJ databases">
        <title>Novel species of the genus Luteimonas isolated from rivers.</title>
        <authorList>
            <person name="Lu H."/>
        </authorList>
    </citation>
    <scope>NUCLEOTIDE SEQUENCE [LARGE SCALE GENOMIC DNA]</scope>
    <source>
        <strain evidence="4 5">SMYT11W</strain>
    </source>
</reference>
<evidence type="ECO:0000259" key="2">
    <source>
        <dbReference type="Pfam" id="PF24672"/>
    </source>
</evidence>
<keyword evidence="1" id="KW-0812">Transmembrane</keyword>
<feature type="transmembrane region" description="Helical" evidence="1">
    <location>
        <begin position="687"/>
        <end position="707"/>
    </location>
</feature>
<feature type="transmembrane region" description="Helical" evidence="1">
    <location>
        <begin position="409"/>
        <end position="428"/>
    </location>
</feature>
<feature type="transmembrane region" description="Helical" evidence="1">
    <location>
        <begin position="635"/>
        <end position="655"/>
    </location>
</feature>
<sequence>MKLAVFVAFVFFLIANLALLLSKNTSVYVEMRSTGTAQGQLFYAVDGGGYSAEQETSLEVVPDGEWRRYHLEIPVAKRLSGIRIDPGGASGELELRSISLHRGWRTTALTDQALARAVNASNNLEQLDQGRAVSFRVVGGDPYIGFNVEPPGGRTLATQIVSSFAPSFAAGFVALLGALMLQRLAASVAWQERFGPRIRHVLTRLARQMTDRNVLEVSPAMVLVMICTFAAAGCYVALNLNQSSVGVWDGMFGRPAPTSQIYGEPKSIRSDEWNVQTPWILSQKAAGFSVSNENVGGERAPLVAGVPVDESLISLNPKFLGLFVFESPDRGISWLWAFKSFSLFAGFVWLFLILTRGDLRIALIGGVWVYGSSFVQWWFSSGLPDILSGFAFSCVGALYFLFGCRIRSVLAGALVGLLGVVMLISNIYPPFIVPLAYLGAAIVIGFGFSLPSVREALIAFPKAKVFTGVVCALAVGAGLYGFAEMVKPTLDVMTATVYPGQRVSVPGEIDYRLGAVGLFEYLRADQGRFPGITPNASEAGNFLILAPFALLLLPITGLLKRRSAVVLALVGYIALVSAWVFVDLPANVASVMQTGGWKYVPSFRALFGIGLASIILCLLITSGISAKALPRYHPLVRLVLVTVFTGLALAVGLYFRGADPVFFTPITVLLGACAVALITTGMAFGRVSLLAIGVTLVVAPSLTVNPISVGTDSLTAKPSLLRVAELNRASDRWMTIDDFIFSQGMKAHGLNVFNGARMLPDHEEMALLDPDAAYAEAWNRYANVVVASVPGTSKTEFGLPGADLYVIKLDVCGAAPRSVGITKLVYTQAVPSEDLACLNELQTGEPGVRVFEYRDPP</sequence>
<dbReference type="EMBL" id="JAZHBM010000002">
    <property type="protein sequence ID" value="MEF3082525.1"/>
    <property type="molecule type" value="Genomic_DNA"/>
</dbReference>
<dbReference type="InterPro" id="IPR056074">
    <property type="entry name" value="DUF7657"/>
</dbReference>
<keyword evidence="1" id="KW-0472">Membrane</keyword>
<feature type="transmembrane region" description="Helical" evidence="1">
    <location>
        <begin position="602"/>
        <end position="623"/>
    </location>
</feature>
<feature type="transmembrane region" description="Helical" evidence="1">
    <location>
        <begin position="564"/>
        <end position="582"/>
    </location>
</feature>
<keyword evidence="1" id="KW-1133">Transmembrane helix</keyword>
<feature type="transmembrane region" description="Helical" evidence="1">
    <location>
        <begin position="434"/>
        <end position="453"/>
    </location>
</feature>
<feature type="domain" description="DUF7654" evidence="2">
    <location>
        <begin position="721"/>
        <end position="851"/>
    </location>
</feature>
<evidence type="ECO:0000259" key="3">
    <source>
        <dbReference type="Pfam" id="PF24677"/>
    </source>
</evidence>
<name>A0ABU7WG81_9GAMM</name>
<evidence type="ECO:0000313" key="4">
    <source>
        <dbReference type="EMBL" id="MEF3082525.1"/>
    </source>
</evidence>
<feature type="transmembrane region" description="Helical" evidence="1">
    <location>
        <begin position="661"/>
        <end position="680"/>
    </location>
</feature>
<feature type="transmembrane region" description="Helical" evidence="1">
    <location>
        <begin position="214"/>
        <end position="238"/>
    </location>
</feature>
<dbReference type="InterPro" id="IPR056071">
    <property type="entry name" value="DUF7654"/>
</dbReference>
<organism evidence="4 5">
    <name type="scientific">Luteimonas flava</name>
    <dbReference type="NCBI Taxonomy" id="3115822"/>
    <lineage>
        <taxon>Bacteria</taxon>
        <taxon>Pseudomonadati</taxon>
        <taxon>Pseudomonadota</taxon>
        <taxon>Gammaproteobacteria</taxon>
        <taxon>Lysobacterales</taxon>
        <taxon>Lysobacteraceae</taxon>
        <taxon>Luteimonas</taxon>
    </lineage>
</organism>
<gene>
    <name evidence="4" type="ORF">V3391_09955</name>
</gene>
<proteinExistence type="predicted"/>
<protein>
    <submittedName>
        <fullName evidence="4">Uncharacterized protein</fullName>
    </submittedName>
</protein>
<comment type="caution">
    <text evidence="4">The sequence shown here is derived from an EMBL/GenBank/DDBJ whole genome shotgun (WGS) entry which is preliminary data.</text>
</comment>
<dbReference type="Pfam" id="PF24672">
    <property type="entry name" value="DUF7654"/>
    <property type="match status" value="1"/>
</dbReference>
<feature type="transmembrane region" description="Helical" evidence="1">
    <location>
        <begin position="386"/>
        <end position="402"/>
    </location>
</feature>
<feature type="transmembrane region" description="Helical" evidence="1">
    <location>
        <begin position="334"/>
        <end position="354"/>
    </location>
</feature>
<feature type="transmembrane region" description="Helical" evidence="1">
    <location>
        <begin position="465"/>
        <end position="483"/>
    </location>
</feature>
<evidence type="ECO:0000313" key="5">
    <source>
        <dbReference type="Proteomes" id="UP001358324"/>
    </source>
</evidence>
<dbReference type="RefSeq" id="WP_332078249.1">
    <property type="nucleotide sequence ID" value="NZ_JAZHBM010000002.1"/>
</dbReference>
<feature type="domain" description="DUF7657" evidence="3">
    <location>
        <begin position="226"/>
        <end position="620"/>
    </location>
</feature>
<dbReference type="Pfam" id="PF24677">
    <property type="entry name" value="DUF7657"/>
    <property type="match status" value="1"/>
</dbReference>